<reference evidence="2 3" key="1">
    <citation type="journal article" date="2015" name="PLoS ONE">
        <title>Rice-Infecting Pseudomonas Genomes Are Highly Accessorized and Harbor Multiple Putative Virulence Mechanisms to Cause Sheath Brown Rot.</title>
        <authorList>
            <person name="Quibod I.L."/>
            <person name="Grande G."/>
            <person name="Oreiro E.G."/>
            <person name="Borja F.N."/>
            <person name="Dossa G.S."/>
            <person name="Mauleon R."/>
            <person name="Cruz C.V."/>
            <person name="Oliva R."/>
        </authorList>
    </citation>
    <scope>NUCLEOTIDE SEQUENCE [LARGE SCALE GENOMIC DNA]</scope>
    <source>
        <strain evidence="2 3">IRRI 6609</strain>
    </source>
</reference>
<proteinExistence type="predicted"/>
<name>A0A0N1J5Q3_9PSED</name>
<feature type="domain" description="LasR-specific antiactivator QslA" evidence="1">
    <location>
        <begin position="106"/>
        <end position="157"/>
    </location>
</feature>
<sequence length="161" mass="18328">MIDRSLLSRLPPSDLIRLASLNPLEAAAHFRVAARFCLDGARCVAFRDPEQERLAHRLIADGIALYTLALQRLESPQPRAIHIPATRRAANDTHEPPTPWDNHYARQLAEGAREAERWLQQADGSPLWAELARRRRLYLTQTGRDAFEAGFLRRIQGYLQA</sequence>
<dbReference type="AlphaFoldDB" id="A0A0N1J5Q3"/>
<dbReference type="InterPro" id="IPR040654">
    <property type="entry name" value="QslA"/>
</dbReference>
<organism evidence="2 3">
    <name type="scientific">Pseudomonas asplenii</name>
    <dbReference type="NCBI Taxonomy" id="53407"/>
    <lineage>
        <taxon>Bacteria</taxon>
        <taxon>Pseudomonadati</taxon>
        <taxon>Pseudomonadota</taxon>
        <taxon>Gammaproteobacteria</taxon>
        <taxon>Pseudomonadales</taxon>
        <taxon>Pseudomonadaceae</taxon>
        <taxon>Pseudomonas</taxon>
    </lineage>
</organism>
<comment type="caution">
    <text evidence="2">The sequence shown here is derived from an EMBL/GenBank/DDBJ whole genome shotgun (WGS) entry which is preliminary data.</text>
</comment>
<evidence type="ECO:0000313" key="3">
    <source>
        <dbReference type="Proteomes" id="UP000037931"/>
    </source>
</evidence>
<gene>
    <name evidence="2" type="ORF">PF66_04920</name>
</gene>
<keyword evidence="3" id="KW-1185">Reference proteome</keyword>
<dbReference type="OrthoDB" id="6997138at2"/>
<dbReference type="EMBL" id="JSYZ01000019">
    <property type="protein sequence ID" value="KPA88555.1"/>
    <property type="molecule type" value="Genomic_DNA"/>
</dbReference>
<protein>
    <recommendedName>
        <fullName evidence="1">LasR-specific antiactivator QslA domain-containing protein</fullName>
    </recommendedName>
</protein>
<dbReference type="Pfam" id="PF18226">
    <property type="entry name" value="QslA"/>
    <property type="match status" value="1"/>
</dbReference>
<evidence type="ECO:0000259" key="1">
    <source>
        <dbReference type="Pfam" id="PF18226"/>
    </source>
</evidence>
<accession>A0A0N1J5Q3</accession>
<evidence type="ECO:0000313" key="2">
    <source>
        <dbReference type="EMBL" id="KPA88555.1"/>
    </source>
</evidence>
<dbReference type="RefSeq" id="WP_081006063.1">
    <property type="nucleotide sequence ID" value="NZ_JSYZ01000019.1"/>
</dbReference>
<dbReference type="PATRIC" id="fig|50340.43.peg.2222"/>
<dbReference type="Proteomes" id="UP000037931">
    <property type="component" value="Unassembled WGS sequence"/>
</dbReference>